<dbReference type="InterPro" id="IPR036414">
    <property type="entry name" value="YaeB_N_sf"/>
</dbReference>
<evidence type="ECO:0000259" key="3">
    <source>
        <dbReference type="PROSITE" id="PS51668"/>
    </source>
</evidence>
<accession>A0ABP0VF62</accession>
<dbReference type="SUPFAM" id="SSF52540">
    <property type="entry name" value="P-loop containing nucleoside triphosphate hydrolases"/>
    <property type="match status" value="1"/>
</dbReference>
<dbReference type="Gene3D" id="3.40.50.300">
    <property type="entry name" value="P-loop containing nucleotide triphosphate hydrolases"/>
    <property type="match status" value="1"/>
</dbReference>
<dbReference type="InterPro" id="IPR040372">
    <property type="entry name" value="YaeB-like"/>
</dbReference>
<organism evidence="4 5">
    <name type="scientific">Sphagnum jensenii</name>
    <dbReference type="NCBI Taxonomy" id="128206"/>
    <lineage>
        <taxon>Eukaryota</taxon>
        <taxon>Viridiplantae</taxon>
        <taxon>Streptophyta</taxon>
        <taxon>Embryophyta</taxon>
        <taxon>Bryophyta</taxon>
        <taxon>Sphagnophytina</taxon>
        <taxon>Sphagnopsida</taxon>
        <taxon>Sphagnales</taxon>
        <taxon>Sphagnaceae</taxon>
        <taxon>Sphagnum</taxon>
    </lineage>
</organism>
<gene>
    <name evidence="4" type="ORF">CSSPJE1EN1_LOCUS28478</name>
</gene>
<dbReference type="InterPro" id="IPR036413">
    <property type="entry name" value="YaeB-like_sf"/>
</dbReference>
<dbReference type="NCBIfam" id="TIGR00104">
    <property type="entry name" value="tRNA_TsaA"/>
    <property type="match status" value="1"/>
</dbReference>
<proteinExistence type="inferred from homology"/>
<sequence>PIGVLQTCFKEKFGIPRQPGLVSEAEGLLKLNDDPFLKTAIRELQGFSHLWLIFVFHQHDAKNWKPSIRPPRLGGARKVGVLASRSPHRPNPIGLSAVRILEIHADAAGGPEIRVAGVDILDGTPVLDIKPYLPYADSIGDAKSGWAEEPIVRTPVEFSEQGQIALDNRSGDKYPQLRELIVQILELDPRPAFQKRKMPPSSPAAEGTSYGFRLLDFDVKWKIKEAKFVVLDVTFYEVSRQFILKGVDGVVFVADSQAERMEANIESYESLEKSLDNQGYDLGKLPLVLQYNKRDLPDAVGLRELEATFNPTHRPFFEAMANRGQGVMETLQAISQAVIRELRG</sequence>
<dbReference type="Gene3D" id="2.40.30.70">
    <property type="entry name" value="YaeB-like"/>
    <property type="match status" value="1"/>
</dbReference>
<feature type="non-terminal residue" evidence="4">
    <location>
        <position position="1"/>
    </location>
</feature>
<dbReference type="InterPro" id="IPR041369">
    <property type="entry name" value="TrmO_C"/>
</dbReference>
<dbReference type="InterPro" id="IPR027417">
    <property type="entry name" value="P-loop_NTPase"/>
</dbReference>
<comment type="caution">
    <text evidence="4">The sequence shown here is derived from an EMBL/GenBank/DDBJ whole genome shotgun (WGS) entry which is preliminary data.</text>
</comment>
<protein>
    <recommendedName>
        <fullName evidence="3">TsaA-like domain-containing protein</fullName>
    </recommendedName>
</protein>
<dbReference type="PROSITE" id="PS51668">
    <property type="entry name" value="TSAA_2"/>
    <property type="match status" value="1"/>
</dbReference>
<keyword evidence="5" id="KW-1185">Reference proteome</keyword>
<dbReference type="PANTHER" id="PTHR12818:SF0">
    <property type="entry name" value="TRNA (ADENINE(37)-N6)-METHYLTRANSFERASE"/>
    <property type="match status" value="1"/>
</dbReference>
<evidence type="ECO:0000256" key="2">
    <source>
        <dbReference type="ARBA" id="ARBA00033753"/>
    </source>
</evidence>
<dbReference type="CDD" id="cd09281">
    <property type="entry name" value="UPF0066"/>
    <property type="match status" value="1"/>
</dbReference>
<reference evidence="4" key="1">
    <citation type="submission" date="2024-02" db="EMBL/GenBank/DDBJ databases">
        <authorList>
            <consortium name="ELIXIR-Norway"/>
            <consortium name="Elixir Norway"/>
        </authorList>
    </citation>
    <scope>NUCLEOTIDE SEQUENCE</scope>
</reference>
<comment type="similarity">
    <text evidence="2">Belongs to the tRNA methyltransferase O family.</text>
</comment>
<dbReference type="Pfam" id="PF01980">
    <property type="entry name" value="TrmO_N"/>
    <property type="match status" value="1"/>
</dbReference>
<dbReference type="Proteomes" id="UP001497444">
    <property type="component" value="Unassembled WGS sequence"/>
</dbReference>
<evidence type="ECO:0000313" key="5">
    <source>
        <dbReference type="Proteomes" id="UP001497444"/>
    </source>
</evidence>
<evidence type="ECO:0000313" key="4">
    <source>
        <dbReference type="EMBL" id="CAK9253100.1"/>
    </source>
</evidence>
<feature type="domain" description="TsaA-like" evidence="3">
    <location>
        <begin position="1"/>
        <end position="141"/>
    </location>
</feature>
<name>A0ABP0VF62_9BRYO</name>
<evidence type="ECO:0000256" key="1">
    <source>
        <dbReference type="ARBA" id="ARBA00022691"/>
    </source>
</evidence>
<dbReference type="PANTHER" id="PTHR12818">
    <property type="entry name" value="TRNA (ADENINE(37)-N6)-METHYLTRANSFERASE"/>
    <property type="match status" value="1"/>
</dbReference>
<dbReference type="InterPro" id="IPR023370">
    <property type="entry name" value="TrmO-like_N"/>
</dbReference>
<dbReference type="Pfam" id="PF18389">
    <property type="entry name" value="TrmO_C"/>
    <property type="match status" value="1"/>
</dbReference>
<dbReference type="EMBL" id="CAXAQS010000776">
    <property type="protein sequence ID" value="CAK9253100.1"/>
    <property type="molecule type" value="Genomic_DNA"/>
</dbReference>
<dbReference type="SUPFAM" id="SSF118196">
    <property type="entry name" value="YaeB-like"/>
    <property type="match status" value="1"/>
</dbReference>
<dbReference type="CDD" id="cd00882">
    <property type="entry name" value="Ras_like_GTPase"/>
    <property type="match status" value="1"/>
</dbReference>
<keyword evidence="1" id="KW-0949">S-adenosyl-L-methionine</keyword>